<proteinExistence type="predicted"/>
<organism evidence="1">
    <name type="scientific">hydrothermal vent metagenome</name>
    <dbReference type="NCBI Taxonomy" id="652676"/>
    <lineage>
        <taxon>unclassified sequences</taxon>
        <taxon>metagenomes</taxon>
        <taxon>ecological metagenomes</taxon>
    </lineage>
</organism>
<name>A0A3B0ZFR0_9ZZZZ</name>
<gene>
    <name evidence="1" type="ORF">MNBD_GAMMA21-1224</name>
</gene>
<protein>
    <submittedName>
        <fullName evidence="1">Uncharacterized protein</fullName>
    </submittedName>
</protein>
<accession>A0A3B0ZFR0</accession>
<dbReference type="EMBL" id="UOFR01000014">
    <property type="protein sequence ID" value="VAW92328.1"/>
    <property type="molecule type" value="Genomic_DNA"/>
</dbReference>
<reference evidence="1" key="1">
    <citation type="submission" date="2018-06" db="EMBL/GenBank/DDBJ databases">
        <authorList>
            <person name="Zhirakovskaya E."/>
        </authorList>
    </citation>
    <scope>NUCLEOTIDE SEQUENCE</scope>
</reference>
<dbReference type="AlphaFoldDB" id="A0A3B0ZFR0"/>
<sequence length="37" mass="4159">MATTWPGAAVVDDTSYFKAKMGGEYNIPTLYRLLTEF</sequence>
<evidence type="ECO:0000313" key="1">
    <source>
        <dbReference type="EMBL" id="VAW92328.1"/>
    </source>
</evidence>